<proteinExistence type="predicted"/>
<dbReference type="RefSeq" id="NP_050957.1">
    <property type="nucleotide sequence ID" value="NC_000927.1"/>
</dbReference>
<name>Q9T3L7_NEPOL</name>
<evidence type="ECO:0000256" key="1">
    <source>
        <dbReference type="SAM" id="MobiDB-lite"/>
    </source>
</evidence>
<dbReference type="GeneID" id="1496869"/>
<sequence>MRIFSSLTTKIQDFFNRCVDYLHKKSSKELQEKNRSESIASDISETTHVLCASSKAPVALSASSKAPVALPDFSSKPVALPSSSSAPLVPVNNDHDYVPYDFLTPKALQTTPQTKQEFEEERADINRIQEDVEKERERKIQSDIRHFDDFSHTPKLSAFRQQPRKVETTKDRKLNLYQSVQNKPSFKVDLDAHVPWNVSILILVGFALTPVLIKFLTNKYKKKYDKKTEPSKEPKNSSEDAQES</sequence>
<reference evidence="3" key="1">
    <citation type="journal article" date="1999" name="Proc. Natl. Acad. Sci. U.S.A.">
        <title>The complete chloroplast DNA sequence of the green alga Nephroselmis olivacea: insights into the architecture of ancestral chloroplast genomes.</title>
        <authorList>
            <person name="Turmel M."/>
            <person name="Otis C."/>
            <person name="Lemieux C."/>
        </authorList>
    </citation>
    <scope>NUCLEOTIDE SEQUENCE [LARGE SCALE GENOMIC DNA]</scope>
    <source>
        <strain>NIES-484</strain>
    </source>
</reference>
<accession>Q9T3L7</accession>
<protein>
    <submittedName>
        <fullName evidence="3">Uncharacterized protein</fullName>
    </submittedName>
</protein>
<dbReference type="EMBL" id="AF137379">
    <property type="protein sequence ID" value="AAD54861.1"/>
    <property type="molecule type" value="Genomic_DNA"/>
</dbReference>
<organism evidence="3">
    <name type="scientific">Nephroselmis olivacea</name>
    <name type="common">Green alga</name>
    <dbReference type="NCBI Taxonomy" id="31312"/>
    <lineage>
        <taxon>Eukaryota</taxon>
        <taxon>Viridiplantae</taxon>
        <taxon>Chlorophyta</taxon>
        <taxon>Nephroselmidophyceae</taxon>
        <taxon>Nephroselmidales</taxon>
        <taxon>Nephroselmidaceae</taxon>
        <taxon>Nephroselmis</taxon>
    </lineage>
</organism>
<feature type="transmembrane region" description="Helical" evidence="2">
    <location>
        <begin position="194"/>
        <end position="217"/>
    </location>
</feature>
<keyword evidence="3" id="KW-0150">Chloroplast</keyword>
<feature type="compositionally biased region" description="Basic and acidic residues" evidence="1">
    <location>
        <begin position="226"/>
        <end position="238"/>
    </location>
</feature>
<evidence type="ECO:0000313" key="3">
    <source>
        <dbReference type="EMBL" id="AAD54928.1"/>
    </source>
</evidence>
<keyword evidence="3" id="KW-0934">Plastid</keyword>
<geneLocation type="chloroplast" evidence="3"/>
<keyword evidence="2" id="KW-0472">Membrane</keyword>
<evidence type="ECO:0000256" key="2">
    <source>
        <dbReference type="SAM" id="Phobius"/>
    </source>
</evidence>
<dbReference type="EMBL" id="AF137379">
    <property type="protein sequence ID" value="AAD54928.1"/>
    <property type="molecule type" value="Genomic_DNA"/>
</dbReference>
<dbReference type="AlphaFoldDB" id="Q9T3L7"/>
<keyword evidence="2" id="KW-0812">Transmembrane</keyword>
<dbReference type="RefSeq" id="NP_050890.1">
    <property type="nucleotide sequence ID" value="NC_000927.1"/>
</dbReference>
<dbReference type="GeneID" id="1496915"/>
<keyword evidence="2" id="KW-1133">Transmembrane helix</keyword>
<feature type="region of interest" description="Disordered" evidence="1">
    <location>
        <begin position="223"/>
        <end position="244"/>
    </location>
</feature>